<feature type="transmembrane region" description="Helical" evidence="6">
    <location>
        <begin position="67"/>
        <end position="91"/>
    </location>
</feature>
<dbReference type="EMBL" id="JAUUTY010000007">
    <property type="protein sequence ID" value="KAK1604755.1"/>
    <property type="molecule type" value="Genomic_DNA"/>
</dbReference>
<evidence type="ECO:0000256" key="5">
    <source>
        <dbReference type="ARBA" id="ARBA00023136"/>
    </source>
</evidence>
<proteinExistence type="inferred from homology"/>
<feature type="transmembrane region" description="Helical" evidence="6">
    <location>
        <begin position="112"/>
        <end position="142"/>
    </location>
</feature>
<name>A0AAD8QKY4_LOLMU</name>
<comment type="similarity">
    <text evidence="2">Belongs to the 4-toluene sulfonate uptake permease (TSUP) (TC 2.A.102) family.</text>
</comment>
<keyword evidence="4 6" id="KW-1133">Transmembrane helix</keyword>
<dbReference type="GO" id="GO:0016020">
    <property type="term" value="C:membrane"/>
    <property type="evidence" value="ECO:0007669"/>
    <property type="project" value="UniProtKB-SubCell"/>
</dbReference>
<dbReference type="InterPro" id="IPR002781">
    <property type="entry name" value="TM_pro_TauE-like"/>
</dbReference>
<comment type="subcellular location">
    <subcellularLocation>
        <location evidence="1">Membrane</location>
        <topology evidence="1">Multi-pass membrane protein</topology>
    </subcellularLocation>
</comment>
<keyword evidence="5 6" id="KW-0472">Membrane</keyword>
<dbReference type="GO" id="GO:0016567">
    <property type="term" value="P:protein ubiquitination"/>
    <property type="evidence" value="ECO:0007669"/>
    <property type="project" value="TreeGrafter"/>
</dbReference>
<evidence type="ECO:0000313" key="8">
    <source>
        <dbReference type="Proteomes" id="UP001231189"/>
    </source>
</evidence>
<dbReference type="GO" id="GO:0031464">
    <property type="term" value="C:Cul4A-RING E3 ubiquitin ligase complex"/>
    <property type="evidence" value="ECO:0007669"/>
    <property type="project" value="TreeGrafter"/>
</dbReference>
<dbReference type="PANTHER" id="PTHR14255:SF40">
    <property type="entry name" value="SULFITE EXPORTER TAUE_SAFE FAMILY PROTEIN"/>
    <property type="match status" value="1"/>
</dbReference>
<dbReference type="AlphaFoldDB" id="A0AAD8QKY4"/>
<keyword evidence="3 6" id="KW-0812">Transmembrane</keyword>
<protein>
    <recommendedName>
        <fullName evidence="9">Sulfite exporter TauE/SafE family protein</fullName>
    </recommendedName>
</protein>
<comment type="caution">
    <text evidence="7">The sequence shown here is derived from an EMBL/GenBank/DDBJ whole genome shotgun (WGS) entry which is preliminary data.</text>
</comment>
<evidence type="ECO:0000313" key="7">
    <source>
        <dbReference type="EMBL" id="KAK1604755.1"/>
    </source>
</evidence>
<evidence type="ECO:0000256" key="2">
    <source>
        <dbReference type="ARBA" id="ARBA00009142"/>
    </source>
</evidence>
<evidence type="ECO:0000256" key="3">
    <source>
        <dbReference type="ARBA" id="ARBA00022692"/>
    </source>
</evidence>
<keyword evidence="8" id="KW-1185">Reference proteome</keyword>
<evidence type="ECO:0000256" key="6">
    <source>
        <dbReference type="SAM" id="Phobius"/>
    </source>
</evidence>
<feature type="transmembrane region" description="Helical" evidence="6">
    <location>
        <begin position="154"/>
        <end position="173"/>
    </location>
</feature>
<evidence type="ECO:0008006" key="9">
    <source>
        <dbReference type="Google" id="ProtNLM"/>
    </source>
</evidence>
<organism evidence="7 8">
    <name type="scientific">Lolium multiflorum</name>
    <name type="common">Italian ryegrass</name>
    <name type="synonym">Lolium perenne subsp. multiflorum</name>
    <dbReference type="NCBI Taxonomy" id="4521"/>
    <lineage>
        <taxon>Eukaryota</taxon>
        <taxon>Viridiplantae</taxon>
        <taxon>Streptophyta</taxon>
        <taxon>Embryophyta</taxon>
        <taxon>Tracheophyta</taxon>
        <taxon>Spermatophyta</taxon>
        <taxon>Magnoliopsida</taxon>
        <taxon>Liliopsida</taxon>
        <taxon>Poales</taxon>
        <taxon>Poaceae</taxon>
        <taxon>BOP clade</taxon>
        <taxon>Pooideae</taxon>
        <taxon>Poodae</taxon>
        <taxon>Poeae</taxon>
        <taxon>Poeae Chloroplast Group 2 (Poeae type)</taxon>
        <taxon>Loliodinae</taxon>
        <taxon>Loliinae</taxon>
        <taxon>Lolium</taxon>
    </lineage>
</organism>
<sequence>MSSPCCSIGHWGSASMRSSRQLVILIGRCLELHHPIHGDTGLRRPEVEMVEQRHDLVENYNAICSTWYWVLSLLQIPVSAGVSMYQAVCLLKGKRVISSRENKQGSPKAHQLMVYCFFGVIAGILAGLLGVGGGTVMGPLFLELGIPPQVSSATATYVMMYSSSIAVVEYYLLKRFPVPYGEVGISNIIHKMAQHKYMGFGNICEYDA</sequence>
<evidence type="ECO:0000256" key="4">
    <source>
        <dbReference type="ARBA" id="ARBA00022989"/>
    </source>
</evidence>
<dbReference type="Proteomes" id="UP001231189">
    <property type="component" value="Unassembled WGS sequence"/>
</dbReference>
<accession>A0AAD8QKY4</accession>
<dbReference type="Pfam" id="PF01925">
    <property type="entry name" value="TauE"/>
    <property type="match status" value="1"/>
</dbReference>
<evidence type="ECO:0000256" key="1">
    <source>
        <dbReference type="ARBA" id="ARBA00004141"/>
    </source>
</evidence>
<reference evidence="7" key="1">
    <citation type="submission" date="2023-07" db="EMBL/GenBank/DDBJ databases">
        <title>A chromosome-level genome assembly of Lolium multiflorum.</title>
        <authorList>
            <person name="Chen Y."/>
            <person name="Copetti D."/>
            <person name="Kolliker R."/>
            <person name="Studer B."/>
        </authorList>
    </citation>
    <scope>NUCLEOTIDE SEQUENCE</scope>
    <source>
        <strain evidence="7">02402/16</strain>
        <tissue evidence="7">Leaf</tissue>
    </source>
</reference>
<gene>
    <name evidence="7" type="ORF">QYE76_028428</name>
</gene>
<dbReference type="PANTHER" id="PTHR14255">
    <property type="entry name" value="CEREBLON"/>
    <property type="match status" value="1"/>
</dbReference>